<feature type="compositionally biased region" description="Low complexity" evidence="1">
    <location>
        <begin position="237"/>
        <end position="250"/>
    </location>
</feature>
<dbReference type="InterPro" id="IPR000225">
    <property type="entry name" value="Armadillo"/>
</dbReference>
<dbReference type="AlphaFoldDB" id="A0A517QZP7"/>
<feature type="compositionally biased region" description="Low complexity" evidence="1">
    <location>
        <begin position="449"/>
        <end position="460"/>
    </location>
</feature>
<dbReference type="Proteomes" id="UP000317318">
    <property type="component" value="Chromosome"/>
</dbReference>
<gene>
    <name evidence="3" type="ORF">Pan189_14560</name>
</gene>
<dbReference type="OrthoDB" id="272719at2"/>
<dbReference type="EMBL" id="CP036268">
    <property type="protein sequence ID" value="QDT37088.1"/>
    <property type="molecule type" value="Genomic_DNA"/>
</dbReference>
<evidence type="ECO:0000313" key="3">
    <source>
        <dbReference type="EMBL" id="QDT37088.1"/>
    </source>
</evidence>
<keyword evidence="2" id="KW-0472">Membrane</keyword>
<accession>A0A517QZP7</accession>
<evidence type="ECO:0000256" key="2">
    <source>
        <dbReference type="SAM" id="Phobius"/>
    </source>
</evidence>
<feature type="region of interest" description="Disordered" evidence="1">
    <location>
        <begin position="210"/>
        <end position="351"/>
    </location>
</feature>
<dbReference type="PROSITE" id="PS50176">
    <property type="entry name" value="ARM_REPEAT"/>
    <property type="match status" value="1"/>
</dbReference>
<sequence>MRLTLRTLLAYLDDLLAPNETKEIGKKLAESPKAEELAERIRQSVRKRRLTFPGDESPALLDPNTVAAYLDSTLVPEEVAEVERICMESDVHLAEVAACHQVLALVLGQPVEITDQSRRRMYELATPNGPSDDHAATPAEPAPSAPLRSKPTAPASQASELVASMPRKIPTWRRALPYGVLAALAVGWVALIWFDPGIFPSAGFDPIAMTNTGSNDDADTSDSTNGSGVDTDDESPSDSTADSDASGASDADSDLGEGSPPDESGSMEVASPDSSPSGDLPNLPLDAEPPDEIDNPLTGSEPPVQFDVPSTPPTEVASTSGPPVESPVPSRGEPDTPGADSPSPLSSPKPLNFVFRPIPNGYPILLKKPGEEQWVPITDQAVPIGSFVTAIKPFHDEFAIDGSTLRMELLGGTAIRTYQVAAETKSVPAIELVRGRMLISSDSPNPIDSAGSSAESTAATPNDTVIPAAIELTVAEKTCRLEFLEGRGKIAVEAAPIHPNGKPTPGVNLTVPEFQPRINAAVYVIDGPVRFAEADGNVKTLRAGEHVVLERVKTLGTPDAPGDNQVITMPEWVENGRSSQFALDQTEPVLDALSTGQVAAISLPPLLSDRRPYISAWAADALGLIGAIDPLVRTLVDAPHVETVTEAAHEIQVNLALDEAASEVLTETAASILPPNDADVLVSVLWGISPEVARDEAASLQFLEALEHDRVAVRQIAFAHLLELTGQRLSYRETASLSARTTAVRRWRDYVTRQGGLLPKQPANSPADAEDSSTAD</sequence>
<keyword evidence="2" id="KW-1133">Transmembrane helix</keyword>
<feature type="transmembrane region" description="Helical" evidence="2">
    <location>
        <begin position="175"/>
        <end position="194"/>
    </location>
</feature>
<reference evidence="3 4" key="1">
    <citation type="submission" date="2019-02" db="EMBL/GenBank/DDBJ databases">
        <title>Deep-cultivation of Planctomycetes and their phenomic and genomic characterization uncovers novel biology.</title>
        <authorList>
            <person name="Wiegand S."/>
            <person name="Jogler M."/>
            <person name="Boedeker C."/>
            <person name="Pinto D."/>
            <person name="Vollmers J."/>
            <person name="Rivas-Marin E."/>
            <person name="Kohn T."/>
            <person name="Peeters S.H."/>
            <person name="Heuer A."/>
            <person name="Rast P."/>
            <person name="Oberbeckmann S."/>
            <person name="Bunk B."/>
            <person name="Jeske O."/>
            <person name="Meyerdierks A."/>
            <person name="Storesund J.E."/>
            <person name="Kallscheuer N."/>
            <person name="Luecker S."/>
            <person name="Lage O.M."/>
            <person name="Pohl T."/>
            <person name="Merkel B.J."/>
            <person name="Hornburger P."/>
            <person name="Mueller R.-W."/>
            <person name="Bruemmer F."/>
            <person name="Labrenz M."/>
            <person name="Spormann A.M."/>
            <person name="Op den Camp H."/>
            <person name="Overmann J."/>
            <person name="Amann R."/>
            <person name="Jetten M.S.M."/>
            <person name="Mascher T."/>
            <person name="Medema M.H."/>
            <person name="Devos D.P."/>
            <person name="Kaster A.-K."/>
            <person name="Ovreas L."/>
            <person name="Rohde M."/>
            <person name="Galperin M.Y."/>
            <person name="Jogler C."/>
        </authorList>
    </citation>
    <scope>NUCLEOTIDE SEQUENCE [LARGE SCALE GENOMIC DNA]</scope>
    <source>
        <strain evidence="3 4">Pan189</strain>
    </source>
</reference>
<organism evidence="3 4">
    <name type="scientific">Stratiformator vulcanicus</name>
    <dbReference type="NCBI Taxonomy" id="2527980"/>
    <lineage>
        <taxon>Bacteria</taxon>
        <taxon>Pseudomonadati</taxon>
        <taxon>Planctomycetota</taxon>
        <taxon>Planctomycetia</taxon>
        <taxon>Planctomycetales</taxon>
        <taxon>Planctomycetaceae</taxon>
        <taxon>Stratiformator</taxon>
    </lineage>
</organism>
<feature type="compositionally biased region" description="Low complexity" evidence="1">
    <location>
        <begin position="210"/>
        <end position="228"/>
    </location>
</feature>
<keyword evidence="2" id="KW-0812">Transmembrane</keyword>
<feature type="compositionally biased region" description="Low complexity" evidence="1">
    <location>
        <begin position="341"/>
        <end position="351"/>
    </location>
</feature>
<protein>
    <submittedName>
        <fullName evidence="3">Uncharacterized protein</fullName>
    </submittedName>
</protein>
<feature type="region of interest" description="Disordered" evidence="1">
    <location>
        <begin position="443"/>
        <end position="462"/>
    </location>
</feature>
<dbReference type="KEGG" id="svp:Pan189_14560"/>
<name>A0A517QZP7_9PLAN</name>
<feature type="region of interest" description="Disordered" evidence="1">
    <location>
        <begin position="124"/>
        <end position="160"/>
    </location>
</feature>
<keyword evidence="4" id="KW-1185">Reference proteome</keyword>
<proteinExistence type="predicted"/>
<evidence type="ECO:0000313" key="4">
    <source>
        <dbReference type="Proteomes" id="UP000317318"/>
    </source>
</evidence>
<dbReference type="RefSeq" id="WP_145363234.1">
    <property type="nucleotide sequence ID" value="NZ_CP036268.1"/>
</dbReference>
<evidence type="ECO:0000256" key="1">
    <source>
        <dbReference type="SAM" id="MobiDB-lite"/>
    </source>
</evidence>
<feature type="region of interest" description="Disordered" evidence="1">
    <location>
        <begin position="755"/>
        <end position="776"/>
    </location>
</feature>